<accession>A0A444Z6E9</accession>
<evidence type="ECO:0000259" key="3">
    <source>
        <dbReference type="PROSITE" id="PS50157"/>
    </source>
</evidence>
<dbReference type="GO" id="GO:0005634">
    <property type="term" value="C:nucleus"/>
    <property type="evidence" value="ECO:0007669"/>
    <property type="project" value="TreeGrafter"/>
</dbReference>
<feature type="region of interest" description="Disordered" evidence="2">
    <location>
        <begin position="100"/>
        <end position="120"/>
    </location>
</feature>
<evidence type="ECO:0000256" key="1">
    <source>
        <dbReference type="PROSITE-ProRule" id="PRU00042"/>
    </source>
</evidence>
<sequence>MMNYSSSSSEKPASSELKLLGFPLENTTSSTNNNCIVCSYCDRRFQNFQALGGHQNAHRRERQIIAMHNLLPYQYKPIIIAAFGDAVLPPPEKLLLPAVEASPAGMHRRSNSPSVGRVNDDDDIDLELRLATSPDKESIRCLRKHRS</sequence>
<keyword evidence="5" id="KW-1185">Reference proteome</keyword>
<comment type="caution">
    <text evidence="4">The sequence shown here is derived from an EMBL/GenBank/DDBJ whole genome shotgun (WGS) entry which is preliminary data.</text>
</comment>
<dbReference type="InterPro" id="IPR036236">
    <property type="entry name" value="Znf_C2H2_sf"/>
</dbReference>
<name>A0A444Z6E9_ARAHY</name>
<dbReference type="InterPro" id="IPR013087">
    <property type="entry name" value="Znf_C2H2_type"/>
</dbReference>
<evidence type="ECO:0000313" key="5">
    <source>
        <dbReference type="Proteomes" id="UP000289738"/>
    </source>
</evidence>
<dbReference type="Gramene" id="arahy.Tifrunner.gnm2.ann2.Ah15g200900.1">
    <property type="protein sequence ID" value="arahy.Tifrunner.gnm2.ann2.Ah15g200900.1-CDS-1"/>
    <property type="gene ID" value="arahy.Tifrunner.gnm2.ann2.Ah15g200900"/>
</dbReference>
<dbReference type="GO" id="GO:0008270">
    <property type="term" value="F:zinc ion binding"/>
    <property type="evidence" value="ECO:0007669"/>
    <property type="project" value="UniProtKB-KW"/>
</dbReference>
<evidence type="ECO:0000313" key="4">
    <source>
        <dbReference type="EMBL" id="RYR09740.1"/>
    </source>
</evidence>
<dbReference type="GO" id="GO:0009736">
    <property type="term" value="P:cytokinin-activated signaling pathway"/>
    <property type="evidence" value="ECO:0007669"/>
    <property type="project" value="TreeGrafter"/>
</dbReference>
<proteinExistence type="predicted"/>
<dbReference type="PROSITE" id="PS00028">
    <property type="entry name" value="ZINC_FINGER_C2H2_1"/>
    <property type="match status" value="1"/>
</dbReference>
<keyword evidence="1" id="KW-0863">Zinc-finger</keyword>
<dbReference type="Proteomes" id="UP000289738">
    <property type="component" value="Chromosome B05"/>
</dbReference>
<keyword evidence="1" id="KW-0862">Zinc</keyword>
<evidence type="ECO:0000256" key="2">
    <source>
        <dbReference type="SAM" id="MobiDB-lite"/>
    </source>
</evidence>
<organism evidence="4 5">
    <name type="scientific">Arachis hypogaea</name>
    <name type="common">Peanut</name>
    <dbReference type="NCBI Taxonomy" id="3818"/>
    <lineage>
        <taxon>Eukaryota</taxon>
        <taxon>Viridiplantae</taxon>
        <taxon>Streptophyta</taxon>
        <taxon>Embryophyta</taxon>
        <taxon>Tracheophyta</taxon>
        <taxon>Spermatophyta</taxon>
        <taxon>Magnoliopsida</taxon>
        <taxon>eudicotyledons</taxon>
        <taxon>Gunneridae</taxon>
        <taxon>Pentapetalae</taxon>
        <taxon>rosids</taxon>
        <taxon>fabids</taxon>
        <taxon>Fabales</taxon>
        <taxon>Fabaceae</taxon>
        <taxon>Papilionoideae</taxon>
        <taxon>50 kb inversion clade</taxon>
        <taxon>dalbergioids sensu lato</taxon>
        <taxon>Dalbergieae</taxon>
        <taxon>Pterocarpus clade</taxon>
        <taxon>Arachis</taxon>
    </lineage>
</organism>
<dbReference type="PANTHER" id="PTHR46353">
    <property type="entry name" value="ZINC FINGER PROTEIN 5"/>
    <property type="match status" value="1"/>
</dbReference>
<protein>
    <recommendedName>
        <fullName evidence="3">C2H2-type domain-containing protein</fullName>
    </recommendedName>
</protein>
<dbReference type="GO" id="GO:0003700">
    <property type="term" value="F:DNA-binding transcription factor activity"/>
    <property type="evidence" value="ECO:0007669"/>
    <property type="project" value="TreeGrafter"/>
</dbReference>
<gene>
    <name evidence="4" type="ORF">Ahy_B05g078142</name>
</gene>
<dbReference type="GO" id="GO:0009740">
    <property type="term" value="P:gibberellic acid mediated signaling pathway"/>
    <property type="evidence" value="ECO:0007669"/>
    <property type="project" value="TreeGrafter"/>
</dbReference>
<dbReference type="Pfam" id="PF13912">
    <property type="entry name" value="zf-C2H2_6"/>
    <property type="match status" value="1"/>
</dbReference>
<dbReference type="PANTHER" id="PTHR46353:SF23">
    <property type="entry name" value="C2H2 ZINC FINGER-CONTAINING PROTEIN-RELATED"/>
    <property type="match status" value="1"/>
</dbReference>
<dbReference type="GO" id="GO:0000976">
    <property type="term" value="F:transcription cis-regulatory region binding"/>
    <property type="evidence" value="ECO:0007669"/>
    <property type="project" value="TreeGrafter"/>
</dbReference>
<dbReference type="PROSITE" id="PS50157">
    <property type="entry name" value="ZINC_FINGER_C2H2_2"/>
    <property type="match status" value="1"/>
</dbReference>
<dbReference type="STRING" id="3818.A0A444Z6E9"/>
<dbReference type="GO" id="GO:0010090">
    <property type="term" value="P:trichome morphogenesis"/>
    <property type="evidence" value="ECO:0007669"/>
    <property type="project" value="InterPro"/>
</dbReference>
<dbReference type="Gene3D" id="3.30.160.60">
    <property type="entry name" value="Classic Zinc Finger"/>
    <property type="match status" value="1"/>
</dbReference>
<reference evidence="4 5" key="1">
    <citation type="submission" date="2019-01" db="EMBL/GenBank/DDBJ databases">
        <title>Sequencing of cultivated peanut Arachis hypogaea provides insights into genome evolution and oil improvement.</title>
        <authorList>
            <person name="Chen X."/>
        </authorList>
    </citation>
    <scope>NUCLEOTIDE SEQUENCE [LARGE SCALE GENOMIC DNA]</scope>
    <source>
        <strain evidence="5">cv. Fuhuasheng</strain>
        <tissue evidence="4">Leaves</tissue>
    </source>
</reference>
<dbReference type="AlphaFoldDB" id="A0A444Z6E9"/>
<dbReference type="EMBL" id="SDMP01000015">
    <property type="protein sequence ID" value="RYR09740.1"/>
    <property type="molecule type" value="Genomic_DNA"/>
</dbReference>
<keyword evidence="1" id="KW-0479">Metal-binding</keyword>
<feature type="domain" description="C2H2-type" evidence="3">
    <location>
        <begin position="36"/>
        <end position="63"/>
    </location>
</feature>
<dbReference type="InterPro" id="IPR044299">
    <property type="entry name" value="GIS3/ZFP5/ZFP6"/>
</dbReference>
<dbReference type="SUPFAM" id="SSF57667">
    <property type="entry name" value="beta-beta-alpha zinc fingers"/>
    <property type="match status" value="1"/>
</dbReference>